<dbReference type="InterPro" id="IPR008030">
    <property type="entry name" value="NmrA-like"/>
</dbReference>
<dbReference type="InterPro" id="IPR036291">
    <property type="entry name" value="NAD(P)-bd_dom_sf"/>
</dbReference>
<evidence type="ECO:0000259" key="3">
    <source>
        <dbReference type="Pfam" id="PF05368"/>
    </source>
</evidence>
<gene>
    <name evidence="4" type="ORF">SCAR479_08363</name>
</gene>
<evidence type="ECO:0000313" key="4">
    <source>
        <dbReference type="EMBL" id="KAK9775089.1"/>
    </source>
</evidence>
<dbReference type="Gene3D" id="3.90.25.10">
    <property type="entry name" value="UDP-galactose 4-epimerase, domain 1"/>
    <property type="match status" value="1"/>
</dbReference>
<dbReference type="InterPro" id="IPR045312">
    <property type="entry name" value="PCBER-like"/>
</dbReference>
<dbReference type="PANTHER" id="PTHR47706">
    <property type="entry name" value="NMRA-LIKE FAMILY PROTEIN"/>
    <property type="match status" value="1"/>
</dbReference>
<keyword evidence="2" id="KW-0560">Oxidoreductase</keyword>
<organism evidence="4 5">
    <name type="scientific">Seiridium cardinale</name>
    <dbReference type="NCBI Taxonomy" id="138064"/>
    <lineage>
        <taxon>Eukaryota</taxon>
        <taxon>Fungi</taxon>
        <taxon>Dikarya</taxon>
        <taxon>Ascomycota</taxon>
        <taxon>Pezizomycotina</taxon>
        <taxon>Sordariomycetes</taxon>
        <taxon>Xylariomycetidae</taxon>
        <taxon>Amphisphaeriales</taxon>
        <taxon>Sporocadaceae</taxon>
        <taxon>Seiridium</taxon>
    </lineage>
</organism>
<dbReference type="Proteomes" id="UP001465668">
    <property type="component" value="Unassembled WGS sequence"/>
</dbReference>
<evidence type="ECO:0000256" key="1">
    <source>
        <dbReference type="ARBA" id="ARBA00022857"/>
    </source>
</evidence>
<dbReference type="InterPro" id="IPR051609">
    <property type="entry name" value="NmrA/Isoflavone_reductase-like"/>
</dbReference>
<dbReference type="PANTHER" id="PTHR47706:SF9">
    <property type="entry name" value="NMRA-LIKE DOMAIN-CONTAINING PROTEIN-RELATED"/>
    <property type="match status" value="1"/>
</dbReference>
<keyword evidence="1" id="KW-0521">NADP</keyword>
<dbReference type="SUPFAM" id="SSF51735">
    <property type="entry name" value="NAD(P)-binding Rossmann-fold domains"/>
    <property type="match status" value="1"/>
</dbReference>
<sequence length="332" mass="36440">MKIAIIGASGETGQSIVNALLQSSSAPKITVLVRPASVGKPEIQNLKTYGVDVISFDLAAPREELVKTLTGQDIIISCVVPFSADTQNMLADAAKSAGVKRFVPSAFGPICPPSGVLVLREIKETVLRHIQKIGLPYTVVDVGWWYQNSAPRLPSGKIDYAVKFPHNQITGSGNLPSALIDLRDVGKYVERIIADPRTLNKSVFVHNEVLTQEQIFSTLEKASDETIPRTYITEKQIKDGIAAAQTQYEQDPSVPNLLGLSSAQYANSIWLRGDNLPKRASELGYLDGKELYPDLKWMPYSDYVEELVAGKGKGVYMNRVFGFEKDMGPDRK</sequence>
<protein>
    <submittedName>
        <fullName evidence="4">Isoflavone reductase P3</fullName>
    </submittedName>
</protein>
<accession>A0ABR2XN33</accession>
<reference evidence="4 5" key="1">
    <citation type="submission" date="2024-02" db="EMBL/GenBank/DDBJ databases">
        <title>First draft genome assembly of two strains of Seiridium cardinale.</title>
        <authorList>
            <person name="Emiliani G."/>
            <person name="Scali E."/>
        </authorList>
    </citation>
    <scope>NUCLEOTIDE SEQUENCE [LARGE SCALE GENOMIC DNA]</scope>
    <source>
        <strain evidence="4 5">BM-138-000479</strain>
    </source>
</reference>
<dbReference type="Gene3D" id="3.40.50.720">
    <property type="entry name" value="NAD(P)-binding Rossmann-like Domain"/>
    <property type="match status" value="1"/>
</dbReference>
<evidence type="ECO:0000256" key="2">
    <source>
        <dbReference type="ARBA" id="ARBA00023002"/>
    </source>
</evidence>
<name>A0ABR2XN33_9PEZI</name>
<feature type="domain" description="NmrA-like" evidence="3">
    <location>
        <begin position="2"/>
        <end position="244"/>
    </location>
</feature>
<keyword evidence="5" id="KW-1185">Reference proteome</keyword>
<proteinExistence type="predicted"/>
<dbReference type="Pfam" id="PF05368">
    <property type="entry name" value="NmrA"/>
    <property type="match status" value="1"/>
</dbReference>
<dbReference type="CDD" id="cd05259">
    <property type="entry name" value="PCBER_SDR_a"/>
    <property type="match status" value="1"/>
</dbReference>
<comment type="caution">
    <text evidence="4">The sequence shown here is derived from an EMBL/GenBank/DDBJ whole genome shotgun (WGS) entry which is preliminary data.</text>
</comment>
<evidence type="ECO:0000313" key="5">
    <source>
        <dbReference type="Proteomes" id="UP001465668"/>
    </source>
</evidence>
<dbReference type="EMBL" id="JARVKM010000037">
    <property type="protein sequence ID" value="KAK9775089.1"/>
    <property type="molecule type" value="Genomic_DNA"/>
</dbReference>